<name>A0A165GHK7_9BASI</name>
<feature type="compositionally biased region" description="Pro residues" evidence="1">
    <location>
        <begin position="115"/>
        <end position="124"/>
    </location>
</feature>
<keyword evidence="4" id="KW-1185">Reference proteome</keyword>
<feature type="domain" description="Putative Zn2Cys6" evidence="2">
    <location>
        <begin position="634"/>
        <end position="724"/>
    </location>
</feature>
<organism evidence="3 4">
    <name type="scientific">Calocera cornea HHB12733</name>
    <dbReference type="NCBI Taxonomy" id="1353952"/>
    <lineage>
        <taxon>Eukaryota</taxon>
        <taxon>Fungi</taxon>
        <taxon>Dikarya</taxon>
        <taxon>Basidiomycota</taxon>
        <taxon>Agaricomycotina</taxon>
        <taxon>Dacrymycetes</taxon>
        <taxon>Dacrymycetales</taxon>
        <taxon>Dacrymycetaceae</taxon>
        <taxon>Calocera</taxon>
    </lineage>
</organism>
<dbReference type="Proteomes" id="UP000076842">
    <property type="component" value="Unassembled WGS sequence"/>
</dbReference>
<proteinExistence type="predicted"/>
<dbReference type="AlphaFoldDB" id="A0A165GHK7"/>
<sequence>MSRNPPPGRGLGGYKASFYDRHPSQEERDRAERTARAQAERARQIAQAEEQRAQRAEEERQRIAQEEARRIQQNREYVLRDAERLERERAAIAQRQADTARRQYEQDLNRASRRPFPPDIPPPTRQQTNPQGLSYSGGGGQRSSRQPSHHTPTPPSSLPRSSQNPPASQIPTQYMQGWQQDVKPSSPRQEAQYQAWYKQWMALVVQYSRAPMRGASHRYIRTWTEVSREVLRNLRTEVPELDDTTRDAPFLRLMLVYLEDGLVRFSDTLPRLPNLDPLRHPEYVKPPRLEGSPHDLMRGEPARMIKHSTLPANTVIAACKTPQHLIDEIWRNGVYILPPYRQYDIISRDTALQIFQTRTAFMEVFFTMLGQNRIKYFDEAIGAVRAEAVYLISWYLRCSFPHPFPNRALYSHAYDIDALAVEVQRMQPAETYCHDFYSSFYLESRWKPWAKNRPRIPGREGMRIVDYYNGVQREIRPSLVRHDRDGAAFTEEASLLALHILQSVFDALYSDDDRLAFPLEHGLLPRVLLEHLNISVNGRWLQKPTGHIRRKHLIGKARFPMPEKEFDYRYLQHSPARKAHIKAMVEAGYLQADDSSDSDTSMAQPSRTKRIRRSKRKEGQFPDYLLRSKFWEIKTYNLENFPSIDVVREKGRVRIADPSLPAPFYISWGLYACYCCNTMRKTARTGLNRVCRRWVRSQCAQHKISKTPSVFMNDTFGNISCLLFDESGDRNVELPYSTIDNIIRQKWFGSMDADDFPDPDIAAQPEIYPVFNYAGLLDAKANKRVSNVKALWVLNPRNDPALEQNNSQQSSQHSSRDGQEYPTWYDEEDMNPFAYYLDEETEVNDDPDDEHEPESDHSDDDDDEGAPGFD</sequence>
<feature type="compositionally biased region" description="Polar residues" evidence="1">
    <location>
        <begin position="164"/>
        <end position="186"/>
    </location>
</feature>
<evidence type="ECO:0000256" key="1">
    <source>
        <dbReference type="SAM" id="MobiDB-lite"/>
    </source>
</evidence>
<protein>
    <recommendedName>
        <fullName evidence="2">Putative Zn2Cys6 domain-containing protein</fullName>
    </recommendedName>
</protein>
<evidence type="ECO:0000313" key="4">
    <source>
        <dbReference type="Proteomes" id="UP000076842"/>
    </source>
</evidence>
<reference evidence="3 4" key="1">
    <citation type="journal article" date="2016" name="Mol. Biol. Evol.">
        <title>Comparative Genomics of Early-Diverging Mushroom-Forming Fungi Provides Insights into the Origins of Lignocellulose Decay Capabilities.</title>
        <authorList>
            <person name="Nagy L.G."/>
            <person name="Riley R."/>
            <person name="Tritt A."/>
            <person name="Adam C."/>
            <person name="Daum C."/>
            <person name="Floudas D."/>
            <person name="Sun H."/>
            <person name="Yadav J.S."/>
            <person name="Pangilinan J."/>
            <person name="Larsson K.H."/>
            <person name="Matsuura K."/>
            <person name="Barry K."/>
            <person name="Labutti K."/>
            <person name="Kuo R."/>
            <person name="Ohm R.A."/>
            <person name="Bhattacharya S.S."/>
            <person name="Shirouzu T."/>
            <person name="Yoshinaga Y."/>
            <person name="Martin F.M."/>
            <person name="Grigoriev I.V."/>
            <person name="Hibbett D.S."/>
        </authorList>
    </citation>
    <scope>NUCLEOTIDE SEQUENCE [LARGE SCALE GENOMIC DNA]</scope>
    <source>
        <strain evidence="3 4">HHB12733</strain>
    </source>
</reference>
<feature type="compositionally biased region" description="Basic and acidic residues" evidence="1">
    <location>
        <begin position="98"/>
        <end position="110"/>
    </location>
</feature>
<feature type="region of interest" description="Disordered" evidence="1">
    <location>
        <begin position="94"/>
        <end position="186"/>
    </location>
</feature>
<dbReference type="EMBL" id="KV423955">
    <property type="protein sequence ID" value="KZT58081.1"/>
    <property type="molecule type" value="Genomic_DNA"/>
</dbReference>
<evidence type="ECO:0000259" key="2">
    <source>
        <dbReference type="Pfam" id="PF26625"/>
    </source>
</evidence>
<dbReference type="InterPro" id="IPR058259">
    <property type="entry name" value="Zn2Cys6-like"/>
</dbReference>
<feature type="compositionally biased region" description="Low complexity" evidence="1">
    <location>
        <begin position="142"/>
        <end position="151"/>
    </location>
</feature>
<feature type="compositionally biased region" description="Basic and acidic residues" evidence="1">
    <location>
        <begin position="18"/>
        <end position="70"/>
    </location>
</feature>
<gene>
    <name evidence="3" type="ORF">CALCODRAFT_495344</name>
</gene>
<dbReference type="Pfam" id="PF26625">
    <property type="entry name" value="Zn2Cys6-like"/>
    <property type="match status" value="1"/>
</dbReference>
<accession>A0A165GHK7</accession>
<feature type="region of interest" description="Disordered" evidence="1">
    <location>
        <begin position="799"/>
        <end position="870"/>
    </location>
</feature>
<feature type="region of interest" description="Disordered" evidence="1">
    <location>
        <begin position="1"/>
        <end position="80"/>
    </location>
</feature>
<dbReference type="InParanoid" id="A0A165GHK7"/>
<feature type="compositionally biased region" description="Acidic residues" evidence="1">
    <location>
        <begin position="837"/>
        <end position="870"/>
    </location>
</feature>
<feature type="region of interest" description="Disordered" evidence="1">
    <location>
        <begin position="593"/>
        <end position="614"/>
    </location>
</feature>
<feature type="compositionally biased region" description="Low complexity" evidence="1">
    <location>
        <begin position="804"/>
        <end position="813"/>
    </location>
</feature>
<evidence type="ECO:0000313" key="3">
    <source>
        <dbReference type="EMBL" id="KZT58081.1"/>
    </source>
</evidence>